<accession>A0ABP9ELR2</accession>
<dbReference type="Pfam" id="PF11196">
    <property type="entry name" value="DUF2834"/>
    <property type="match status" value="1"/>
</dbReference>
<name>A0ABP9ELR2_9PSEU</name>
<evidence type="ECO:0000313" key="2">
    <source>
        <dbReference type="EMBL" id="GAA4881802.1"/>
    </source>
</evidence>
<evidence type="ECO:0000313" key="3">
    <source>
        <dbReference type="Proteomes" id="UP001500457"/>
    </source>
</evidence>
<reference evidence="3" key="1">
    <citation type="journal article" date="2019" name="Int. J. Syst. Evol. Microbiol.">
        <title>The Global Catalogue of Microorganisms (GCM) 10K type strain sequencing project: providing services to taxonomists for standard genome sequencing and annotation.</title>
        <authorList>
            <consortium name="The Broad Institute Genomics Platform"/>
            <consortium name="The Broad Institute Genome Sequencing Center for Infectious Disease"/>
            <person name="Wu L."/>
            <person name="Ma J."/>
        </authorList>
    </citation>
    <scope>NUCLEOTIDE SEQUENCE [LARGE SCALE GENOMIC DNA]</scope>
    <source>
        <strain evidence="3">JCM 17983</strain>
    </source>
</reference>
<dbReference type="RefSeq" id="WP_274233627.1">
    <property type="nucleotide sequence ID" value="NZ_BAABHQ010000010.1"/>
</dbReference>
<proteinExistence type="predicted"/>
<feature type="transmembrane region" description="Helical" evidence="1">
    <location>
        <begin position="86"/>
        <end position="108"/>
    </location>
</feature>
<feature type="transmembrane region" description="Helical" evidence="1">
    <location>
        <begin position="52"/>
        <end position="74"/>
    </location>
</feature>
<sequence>MTTLASRRTGSPALVAVYAVLSVVGLVGTWYFNLAFFAQGGTDYLGGWFANAASSSAAVDIIVMAVAACIVMVVEGRRLAFRPLVIGLLVVLSFVIAVAFTFPLFLALREVRLRRT</sequence>
<gene>
    <name evidence="2" type="ORF">GCM10023203_36610</name>
</gene>
<protein>
    <recommendedName>
        <fullName evidence="4">DUF2834 domain-containing protein</fullName>
    </recommendedName>
</protein>
<evidence type="ECO:0008006" key="4">
    <source>
        <dbReference type="Google" id="ProtNLM"/>
    </source>
</evidence>
<organism evidence="2 3">
    <name type="scientific">Actinomycetospora straminea</name>
    <dbReference type="NCBI Taxonomy" id="663607"/>
    <lineage>
        <taxon>Bacteria</taxon>
        <taxon>Bacillati</taxon>
        <taxon>Actinomycetota</taxon>
        <taxon>Actinomycetes</taxon>
        <taxon>Pseudonocardiales</taxon>
        <taxon>Pseudonocardiaceae</taxon>
        <taxon>Actinomycetospora</taxon>
    </lineage>
</organism>
<feature type="transmembrane region" description="Helical" evidence="1">
    <location>
        <begin position="12"/>
        <end position="32"/>
    </location>
</feature>
<keyword evidence="3" id="KW-1185">Reference proteome</keyword>
<dbReference type="Proteomes" id="UP001500457">
    <property type="component" value="Unassembled WGS sequence"/>
</dbReference>
<dbReference type="EMBL" id="BAABHQ010000010">
    <property type="protein sequence ID" value="GAA4881802.1"/>
    <property type="molecule type" value="Genomic_DNA"/>
</dbReference>
<dbReference type="InterPro" id="IPR021362">
    <property type="entry name" value="DUF2834"/>
</dbReference>
<keyword evidence="1" id="KW-1133">Transmembrane helix</keyword>
<keyword evidence="1" id="KW-0812">Transmembrane</keyword>
<comment type="caution">
    <text evidence="2">The sequence shown here is derived from an EMBL/GenBank/DDBJ whole genome shotgun (WGS) entry which is preliminary data.</text>
</comment>
<evidence type="ECO:0000256" key="1">
    <source>
        <dbReference type="SAM" id="Phobius"/>
    </source>
</evidence>
<keyword evidence="1" id="KW-0472">Membrane</keyword>